<accession>A0ABU6UIN6</accession>
<dbReference type="InterPro" id="IPR013210">
    <property type="entry name" value="LRR_N_plant-typ"/>
</dbReference>
<evidence type="ECO:0000256" key="3">
    <source>
        <dbReference type="ARBA" id="ARBA00022475"/>
    </source>
</evidence>
<evidence type="ECO:0000259" key="14">
    <source>
        <dbReference type="Pfam" id="PF08263"/>
    </source>
</evidence>
<sequence>MSPNTHSHTCMLVLIFLHLCCLTLITSSSASESIECIPREREALLRIKHNLTDPANRLSSWNASNPNCCHWDYVVCSNITSHVLQLHLDTDPFDDDDDQFYGEINDSIVELKHLNYLNLSYNSFISMQNPSILCEITTLTHLDLSNTCSPWQKKIPPQIGNLSNLLYLDLSCAFIGVTIPHQIGNLTNLLHLGLGVNFQVENIDWLSGLTSLQYLDLRDANLSKSLDWLQTMQYLPSLEELHLDRCTFGNYKLPSKLNFSSLLSLSISSTPKWTFQLKNLVSLKVFTSSPYPSDVGGPIPDGIQNLTLLENLDLSFNSFSSHIPNWLFSLHRLKFLNLGTNNLTGTISNSLGNLTSLVTLDLSYNQFEGSIPVFLGNLASLASLDLSNNEFEGAIIPPSFKNLCDLREIYFSNLRCNQKVSEILEILSPCSSRQLEILIAISSNISGHFTDQIGRFKTLSELDFFNNSIVGEVPQSLGKLSSLTYMELSTNQLKGNPFKFLESMPFLSHLGIENNLFQGVVHGDDLANSTALQELYASGNNLTLKVHPNWQPRFQLTSLTMGSWKIGPSFPSWIQSQKNLRYLDLSNAGISNSIPTRFFEAFSNLRYLNLSHNDIYGELPNEVKLQGLASVVDLSSNNLHGNLPYVDGDVVWVDLSHNSFSGSMIDFLCHQKYISVQVLNLASNNLSGKIPNCWSLWSRLVDVNLENNHFIGSLPSSLGSATNLQTLRISKNMLSGNIPVMLKNASQLIALDLGENKLTGDIPSWVGDITSLKFLRLRSNNFSGNIPNEICYMKSLQDLDLAQNNLSGTIPSCVNHLSMMIKNKSNADLFIHEDTGTRYLTSLPDLTIALDLWVKGIDVEYRSILGLVRNIDLSANKLSGEIPREITELSGLIYLNLSKNQLTGNIPQSVGNMESLESIDLSRNQLSGEIPPSIANLNFLSKLDLSYNHLEGKIPTGTQLQILEASGFVGNNLCGPPLLVNCTAPDDDNNGKKRKKHHGVNWFFVSMAFGFIVGFWGFVGPLFIFKAWRYAYFHFLDYMGYKLQSWWCF</sequence>
<dbReference type="PANTHER" id="PTHR48063">
    <property type="entry name" value="LRR RECEPTOR-LIKE KINASE"/>
    <property type="match status" value="1"/>
</dbReference>
<dbReference type="InterPro" id="IPR001611">
    <property type="entry name" value="Leu-rich_rpt"/>
</dbReference>
<keyword evidence="5 12" id="KW-0812">Transmembrane</keyword>
<name>A0ABU6UIN6_9FABA</name>
<dbReference type="Proteomes" id="UP001341840">
    <property type="component" value="Unassembled WGS sequence"/>
</dbReference>
<evidence type="ECO:0000256" key="8">
    <source>
        <dbReference type="ARBA" id="ARBA00022989"/>
    </source>
</evidence>
<comment type="caution">
    <text evidence="16">The sequence shown here is derived from an EMBL/GenBank/DDBJ whole genome shotgun (WGS) entry which is preliminary data.</text>
</comment>
<comment type="subcellular location">
    <subcellularLocation>
        <location evidence="1">Cell membrane</location>
        <topology evidence="1">Single-pass type I membrane protein</topology>
    </subcellularLocation>
</comment>
<dbReference type="InterPro" id="IPR032675">
    <property type="entry name" value="LRR_dom_sf"/>
</dbReference>
<organism evidence="16 17">
    <name type="scientific">Stylosanthes scabra</name>
    <dbReference type="NCBI Taxonomy" id="79078"/>
    <lineage>
        <taxon>Eukaryota</taxon>
        <taxon>Viridiplantae</taxon>
        <taxon>Streptophyta</taxon>
        <taxon>Embryophyta</taxon>
        <taxon>Tracheophyta</taxon>
        <taxon>Spermatophyta</taxon>
        <taxon>Magnoliopsida</taxon>
        <taxon>eudicotyledons</taxon>
        <taxon>Gunneridae</taxon>
        <taxon>Pentapetalae</taxon>
        <taxon>rosids</taxon>
        <taxon>fabids</taxon>
        <taxon>Fabales</taxon>
        <taxon>Fabaceae</taxon>
        <taxon>Papilionoideae</taxon>
        <taxon>50 kb inversion clade</taxon>
        <taxon>dalbergioids sensu lato</taxon>
        <taxon>Dalbergieae</taxon>
        <taxon>Pterocarpus clade</taxon>
        <taxon>Stylosanthes</taxon>
    </lineage>
</organism>
<dbReference type="PANTHER" id="PTHR48063:SF63">
    <property type="entry name" value="LEUCINE-RICH RECEPTOR-LIKE KINASE FAMILY PROTEIN"/>
    <property type="match status" value="1"/>
</dbReference>
<keyword evidence="3" id="KW-1003">Cell membrane</keyword>
<evidence type="ECO:0000256" key="10">
    <source>
        <dbReference type="ARBA" id="ARBA00023170"/>
    </source>
</evidence>
<proteinExistence type="inferred from homology"/>
<reference evidence="16 17" key="1">
    <citation type="journal article" date="2023" name="Plants (Basel)">
        <title>Bridging the Gap: Combining Genomics and Transcriptomics Approaches to Understand Stylosanthes scabra, an Orphan Legume from the Brazilian Caatinga.</title>
        <authorList>
            <person name="Ferreira-Neto J.R.C."/>
            <person name="da Silva M.D."/>
            <person name="Binneck E."/>
            <person name="de Melo N.F."/>
            <person name="da Silva R.H."/>
            <person name="de Melo A.L.T.M."/>
            <person name="Pandolfi V."/>
            <person name="Bustamante F.O."/>
            <person name="Brasileiro-Vidal A.C."/>
            <person name="Benko-Iseppon A.M."/>
        </authorList>
    </citation>
    <scope>NUCLEOTIDE SEQUENCE [LARGE SCALE GENOMIC DNA]</scope>
    <source>
        <tissue evidence="16">Leaves</tissue>
    </source>
</reference>
<keyword evidence="4" id="KW-0433">Leucine-rich repeat</keyword>
<dbReference type="Pfam" id="PF00560">
    <property type="entry name" value="LRR_1"/>
    <property type="match status" value="4"/>
</dbReference>
<protein>
    <recommendedName>
        <fullName evidence="18">Leucine-rich repeat-containing N-terminal plant-type domain-containing protein</fullName>
    </recommendedName>
</protein>
<keyword evidence="7" id="KW-0677">Repeat</keyword>
<feature type="transmembrane region" description="Helical" evidence="12">
    <location>
        <begin position="1002"/>
        <end position="1025"/>
    </location>
</feature>
<feature type="domain" description="Disease resistance R13L4/SHOC-2-like LRR" evidence="15">
    <location>
        <begin position="107"/>
        <end position="245"/>
    </location>
</feature>
<dbReference type="InterPro" id="IPR003591">
    <property type="entry name" value="Leu-rich_rpt_typical-subtyp"/>
</dbReference>
<evidence type="ECO:0000256" key="1">
    <source>
        <dbReference type="ARBA" id="ARBA00004251"/>
    </source>
</evidence>
<dbReference type="InterPro" id="IPR055414">
    <property type="entry name" value="LRR_R13L4/SHOC2-like"/>
</dbReference>
<evidence type="ECO:0000256" key="5">
    <source>
        <dbReference type="ARBA" id="ARBA00022692"/>
    </source>
</evidence>
<dbReference type="SUPFAM" id="SSF52047">
    <property type="entry name" value="RNI-like"/>
    <property type="match status" value="1"/>
</dbReference>
<evidence type="ECO:0000313" key="17">
    <source>
        <dbReference type="Proteomes" id="UP001341840"/>
    </source>
</evidence>
<evidence type="ECO:0000256" key="9">
    <source>
        <dbReference type="ARBA" id="ARBA00023136"/>
    </source>
</evidence>
<dbReference type="InterPro" id="IPR046956">
    <property type="entry name" value="RLP23-like"/>
</dbReference>
<evidence type="ECO:0000256" key="6">
    <source>
        <dbReference type="ARBA" id="ARBA00022729"/>
    </source>
</evidence>
<gene>
    <name evidence="16" type="ORF">PIB30_046754</name>
</gene>
<evidence type="ECO:0000256" key="11">
    <source>
        <dbReference type="ARBA" id="ARBA00023180"/>
    </source>
</evidence>
<evidence type="ECO:0008006" key="18">
    <source>
        <dbReference type="Google" id="ProtNLM"/>
    </source>
</evidence>
<feature type="signal peptide" evidence="13">
    <location>
        <begin position="1"/>
        <end position="30"/>
    </location>
</feature>
<keyword evidence="8 12" id="KW-1133">Transmembrane helix</keyword>
<keyword evidence="9 12" id="KW-0472">Membrane</keyword>
<dbReference type="Gene3D" id="3.80.10.10">
    <property type="entry name" value="Ribonuclease Inhibitor"/>
    <property type="match status" value="5"/>
</dbReference>
<evidence type="ECO:0000313" key="16">
    <source>
        <dbReference type="EMBL" id="MED6159923.1"/>
    </source>
</evidence>
<dbReference type="SMART" id="SM00369">
    <property type="entry name" value="LRR_TYP"/>
    <property type="match status" value="10"/>
</dbReference>
<evidence type="ECO:0000256" key="2">
    <source>
        <dbReference type="ARBA" id="ARBA00009592"/>
    </source>
</evidence>
<dbReference type="SUPFAM" id="SSF52058">
    <property type="entry name" value="L domain-like"/>
    <property type="match status" value="2"/>
</dbReference>
<evidence type="ECO:0000256" key="13">
    <source>
        <dbReference type="SAM" id="SignalP"/>
    </source>
</evidence>
<dbReference type="PROSITE" id="PS51450">
    <property type="entry name" value="LRR"/>
    <property type="match status" value="1"/>
</dbReference>
<comment type="similarity">
    <text evidence="2">Belongs to the RLP family.</text>
</comment>
<keyword evidence="6 13" id="KW-0732">Signal</keyword>
<evidence type="ECO:0000256" key="7">
    <source>
        <dbReference type="ARBA" id="ARBA00022737"/>
    </source>
</evidence>
<feature type="domain" description="Leucine-rich repeat-containing N-terminal plant-type" evidence="14">
    <location>
        <begin position="39"/>
        <end position="77"/>
    </location>
</feature>
<dbReference type="EMBL" id="JASCZI010121123">
    <property type="protein sequence ID" value="MED6159923.1"/>
    <property type="molecule type" value="Genomic_DNA"/>
</dbReference>
<dbReference type="Pfam" id="PF13855">
    <property type="entry name" value="LRR_8"/>
    <property type="match status" value="2"/>
</dbReference>
<dbReference type="Pfam" id="PF23598">
    <property type="entry name" value="LRR_14"/>
    <property type="match status" value="2"/>
</dbReference>
<evidence type="ECO:0000256" key="4">
    <source>
        <dbReference type="ARBA" id="ARBA00022614"/>
    </source>
</evidence>
<feature type="chain" id="PRO_5046080358" description="Leucine-rich repeat-containing N-terminal plant-type domain-containing protein" evidence="13">
    <location>
        <begin position="31"/>
        <end position="1049"/>
    </location>
</feature>
<evidence type="ECO:0000256" key="12">
    <source>
        <dbReference type="SAM" id="Phobius"/>
    </source>
</evidence>
<keyword evidence="11" id="KW-0325">Glycoprotein</keyword>
<keyword evidence="17" id="KW-1185">Reference proteome</keyword>
<evidence type="ECO:0000259" key="15">
    <source>
        <dbReference type="Pfam" id="PF23598"/>
    </source>
</evidence>
<feature type="domain" description="Disease resistance R13L4/SHOC-2-like LRR" evidence="15">
    <location>
        <begin position="298"/>
        <end position="494"/>
    </location>
</feature>
<keyword evidence="10" id="KW-0675">Receptor</keyword>
<dbReference type="Pfam" id="PF08263">
    <property type="entry name" value="LRRNT_2"/>
    <property type="match status" value="1"/>
</dbReference>